<name>A0A1Q2CCS3_9ACTN</name>
<dbReference type="RefSeq" id="WP_077340472.1">
    <property type="nucleotide sequence ID" value="NZ_CP019605.1"/>
</dbReference>
<reference evidence="2 3" key="1">
    <citation type="journal article" date="2016" name="Int. J. Syst. Evol. Microbiol.">
        <title>Tessaracoccus flavus sp. nov., isolated from the drainage system of a lindane-producing factory.</title>
        <authorList>
            <person name="Kumari R."/>
            <person name="Singh P."/>
            <person name="Schumann P."/>
            <person name="Lal R."/>
        </authorList>
    </citation>
    <scope>NUCLEOTIDE SEQUENCE [LARGE SCALE GENOMIC DNA]</scope>
    <source>
        <strain evidence="2 3">RP1T</strain>
    </source>
</reference>
<dbReference type="KEGG" id="tfl:RPIT_02980"/>
<proteinExistence type="predicted"/>
<dbReference type="OrthoDB" id="5149464at2"/>
<keyword evidence="3" id="KW-1185">Reference proteome</keyword>
<evidence type="ECO:0000313" key="3">
    <source>
        <dbReference type="Proteomes" id="UP000188324"/>
    </source>
</evidence>
<accession>A0A1Q2CCS3</accession>
<organism evidence="2 3">
    <name type="scientific">Tessaracoccus flavus</name>
    <dbReference type="NCBI Taxonomy" id="1610493"/>
    <lineage>
        <taxon>Bacteria</taxon>
        <taxon>Bacillati</taxon>
        <taxon>Actinomycetota</taxon>
        <taxon>Actinomycetes</taxon>
        <taxon>Propionibacteriales</taxon>
        <taxon>Propionibacteriaceae</taxon>
        <taxon>Tessaracoccus</taxon>
    </lineage>
</organism>
<sequence>MKTTIDIPDALAVRAKRFVASGGPGTTLRDLVIAGLEAELNRRERPARVDFNWVTQDGQGLAQPQASTTDRPGGTP</sequence>
<dbReference type="STRING" id="1610493.RPIT_02980"/>
<evidence type="ECO:0000313" key="2">
    <source>
        <dbReference type="EMBL" id="AQP43904.1"/>
    </source>
</evidence>
<feature type="compositionally biased region" description="Polar residues" evidence="1">
    <location>
        <begin position="53"/>
        <end position="70"/>
    </location>
</feature>
<protein>
    <submittedName>
        <fullName evidence="2">Uncharacterized protein</fullName>
    </submittedName>
</protein>
<feature type="region of interest" description="Disordered" evidence="1">
    <location>
        <begin position="51"/>
        <end position="76"/>
    </location>
</feature>
<dbReference type="Proteomes" id="UP000188324">
    <property type="component" value="Chromosome"/>
</dbReference>
<dbReference type="AlphaFoldDB" id="A0A1Q2CCS3"/>
<dbReference type="EMBL" id="CP019605">
    <property type="protein sequence ID" value="AQP43904.1"/>
    <property type="molecule type" value="Genomic_DNA"/>
</dbReference>
<gene>
    <name evidence="2" type="ORF">RPIT_02980</name>
</gene>
<evidence type="ECO:0000256" key="1">
    <source>
        <dbReference type="SAM" id="MobiDB-lite"/>
    </source>
</evidence>